<evidence type="ECO:0000256" key="3">
    <source>
        <dbReference type="RuleBase" id="RU003718"/>
    </source>
</evidence>
<dbReference type="STRING" id="65489.A0A0D3GEC0"/>
<keyword evidence="2 3" id="KW-0808">Transferase</keyword>
<dbReference type="PANTHER" id="PTHR11926:SF1537">
    <property type="entry name" value="OS08G0168700 PROTEIN"/>
    <property type="match status" value="1"/>
</dbReference>
<name>A0A0D3GEC0_9ORYZ</name>
<evidence type="ECO:0000256" key="2">
    <source>
        <dbReference type="ARBA" id="ARBA00022679"/>
    </source>
</evidence>
<evidence type="ECO:0000313" key="5">
    <source>
        <dbReference type="EnsemblPlants" id="OBART06G07670.1"/>
    </source>
</evidence>
<evidence type="ECO:0000256" key="1">
    <source>
        <dbReference type="ARBA" id="ARBA00009995"/>
    </source>
</evidence>
<dbReference type="PANTHER" id="PTHR11926">
    <property type="entry name" value="GLUCOSYL/GLUCURONOSYL TRANSFERASES"/>
    <property type="match status" value="1"/>
</dbReference>
<dbReference type="Proteomes" id="UP000026960">
    <property type="component" value="Chromosome 6"/>
</dbReference>
<dbReference type="Pfam" id="PF00201">
    <property type="entry name" value="UDPGT"/>
    <property type="match status" value="1"/>
</dbReference>
<dbReference type="SUPFAM" id="SSF53756">
    <property type="entry name" value="UDP-Glycosyltransferase/glycogen phosphorylase"/>
    <property type="match status" value="2"/>
</dbReference>
<dbReference type="Gene3D" id="3.40.50.2000">
    <property type="entry name" value="Glycogen Phosphorylase B"/>
    <property type="match status" value="3"/>
</dbReference>
<organism evidence="5">
    <name type="scientific">Oryza barthii</name>
    <dbReference type="NCBI Taxonomy" id="65489"/>
    <lineage>
        <taxon>Eukaryota</taxon>
        <taxon>Viridiplantae</taxon>
        <taxon>Streptophyta</taxon>
        <taxon>Embryophyta</taxon>
        <taxon>Tracheophyta</taxon>
        <taxon>Spermatophyta</taxon>
        <taxon>Magnoliopsida</taxon>
        <taxon>Liliopsida</taxon>
        <taxon>Poales</taxon>
        <taxon>Poaceae</taxon>
        <taxon>BOP clade</taxon>
        <taxon>Oryzoideae</taxon>
        <taxon>Oryzeae</taxon>
        <taxon>Oryzinae</taxon>
        <taxon>Oryza</taxon>
    </lineage>
</organism>
<dbReference type="GO" id="GO:0080044">
    <property type="term" value="F:quercetin 7-O-glucosyltransferase activity"/>
    <property type="evidence" value="ECO:0007669"/>
    <property type="project" value="TreeGrafter"/>
</dbReference>
<dbReference type="HOGENOM" id="CLU_001724_0_0_1"/>
<reference evidence="5" key="1">
    <citation type="journal article" date="2009" name="Rice">
        <title>De Novo Next Generation Sequencing of Plant Genomes.</title>
        <authorList>
            <person name="Rounsley S."/>
            <person name="Marri P.R."/>
            <person name="Yu Y."/>
            <person name="He R."/>
            <person name="Sisneros N."/>
            <person name="Goicoechea J.L."/>
            <person name="Lee S.J."/>
            <person name="Angelova A."/>
            <person name="Kudrna D."/>
            <person name="Luo M."/>
            <person name="Affourtit J."/>
            <person name="Desany B."/>
            <person name="Knight J."/>
            <person name="Niazi F."/>
            <person name="Egholm M."/>
            <person name="Wing R.A."/>
        </authorList>
    </citation>
    <scope>NUCLEOTIDE SEQUENCE [LARGE SCALE GENOMIC DNA]</scope>
    <source>
        <strain evidence="5">cv. IRGC 105608</strain>
    </source>
</reference>
<keyword evidence="3" id="KW-0328">Glycosyltransferase</keyword>
<dbReference type="EC" id="2.4.1.-" evidence="4"/>
<comment type="similarity">
    <text evidence="1 3">Belongs to the UDP-glycosyltransferase family.</text>
</comment>
<keyword evidence="6" id="KW-1185">Reference proteome</keyword>
<dbReference type="Gramene" id="OBART06G07670.1">
    <property type="protein sequence ID" value="OBART06G07670.1"/>
    <property type="gene ID" value="OBART06G07670"/>
</dbReference>
<reference evidence="5" key="2">
    <citation type="submission" date="2015-03" db="UniProtKB">
        <authorList>
            <consortium name="EnsemblPlants"/>
        </authorList>
    </citation>
    <scope>IDENTIFICATION</scope>
</reference>
<protein>
    <recommendedName>
        <fullName evidence="4">Glycosyltransferase</fullName>
        <ecNumber evidence="4">2.4.1.-</ecNumber>
    </recommendedName>
</protein>
<accession>A0A0D3GEC0</accession>
<dbReference type="InterPro" id="IPR002213">
    <property type="entry name" value="UDP_glucos_trans"/>
</dbReference>
<dbReference type="CDD" id="cd03784">
    <property type="entry name" value="GT1_Gtf-like"/>
    <property type="match status" value="1"/>
</dbReference>
<dbReference type="GO" id="GO:0080043">
    <property type="term" value="F:quercetin 3-O-glucosyltransferase activity"/>
    <property type="evidence" value="ECO:0007669"/>
    <property type="project" value="TreeGrafter"/>
</dbReference>
<dbReference type="FunFam" id="3.40.50.2000:FF:000060">
    <property type="entry name" value="Glycosyltransferase"/>
    <property type="match status" value="1"/>
</dbReference>
<dbReference type="PaxDb" id="65489-OBART06G07670.1"/>
<dbReference type="EnsemblPlants" id="OBART06G07670.1">
    <property type="protein sequence ID" value="OBART06G07670.1"/>
    <property type="gene ID" value="OBART06G07670"/>
</dbReference>
<evidence type="ECO:0000313" key="6">
    <source>
        <dbReference type="Proteomes" id="UP000026960"/>
    </source>
</evidence>
<dbReference type="eggNOG" id="KOG1192">
    <property type="taxonomic scope" value="Eukaryota"/>
</dbReference>
<proteinExistence type="inferred from homology"/>
<dbReference type="InterPro" id="IPR035595">
    <property type="entry name" value="UDP_glycos_trans_CS"/>
</dbReference>
<evidence type="ECO:0000256" key="4">
    <source>
        <dbReference type="RuleBase" id="RU362057"/>
    </source>
</evidence>
<dbReference type="AlphaFoldDB" id="A0A0D3GEC0"/>
<sequence length="579" mass="62099">MPAPATLPAAAARRPHALLIPFPSSGFINPMFHFARLLRSAGFVVTFVNTERNHALMLSRGRRRDGDGIRYEAIPDGLSPPERAGAQDYYGFGLLHAVRANGPGHLRGLIARLNTGRGGGAGDSPPPPVTCVVASELMSFALDVAAELGVAAYMLWGTSACGLSCGLAVRELRRRGYVPLKETQHGEAVPALRRSCGAPLVEVARRVASGGGVPPVTCVVLSGLVSFALDVAEELGVPAFVLWGTSACGFACTLRLRQLRQRGYTPLKDESYLTNGYLDTPIDWIAGVPTVRLGDVSSFVRTLDPTSFALRVEEDEANSCARAQGLILNTFDDLESDVLDALRDEFPRVYTVGPLAADRANGGLSLWEEDAACMAWLDAQPAGSVLYVSFGSLTVMSPEELAELAWGLADTRRPFLWVIRPGLIAGAGAGDHDVVTNAWVRRGAKGRCFIAEWCAQEEVLRHRAVGGFLTHSGWNSTTESICAGVPMICWPGFADQYINSRYVRDEWGIGLRLDEELRREQVAAHVEKLMGGGGGGGDRGKEMRRNAARWKAAAEAATAKGGSSYGGLDKLVEQLRLGQ</sequence>
<dbReference type="PROSITE" id="PS00375">
    <property type="entry name" value="UDPGT"/>
    <property type="match status" value="1"/>
</dbReference>